<keyword evidence="1" id="KW-0732">Signal</keyword>
<accession>A0A3L9MBA3</accession>
<name>A0A3L9MBA3_9FLAO</name>
<dbReference type="RefSeq" id="WP_121934423.1">
    <property type="nucleotide sequence ID" value="NZ_RDOJ01000007.1"/>
</dbReference>
<gene>
    <name evidence="2" type="ORF">EAH69_06715</name>
</gene>
<evidence type="ECO:0000313" key="3">
    <source>
        <dbReference type="Proteomes" id="UP000275348"/>
    </source>
</evidence>
<dbReference type="EMBL" id="RDOJ01000007">
    <property type="protein sequence ID" value="RLZ10477.1"/>
    <property type="molecule type" value="Genomic_DNA"/>
</dbReference>
<sequence>MKKLLFTAVLTLLSFNFANAQAYTGSGDQKVSLGLVPWGYGTGLSAIYDYGISDIISVGGGGEFYFGGKEDHDDFYIFGRANFHLGEMLNMPSNMDLYPGLDIGFNSGIGLGAHLGFRYLFSDNIGAYIEAGSRGSLGVFINL</sequence>
<dbReference type="Proteomes" id="UP000275348">
    <property type="component" value="Unassembled WGS sequence"/>
</dbReference>
<dbReference type="Pfam" id="PF20351">
    <property type="entry name" value="DUF6646"/>
    <property type="match status" value="1"/>
</dbReference>
<dbReference type="AlphaFoldDB" id="A0A3L9MBA3"/>
<evidence type="ECO:0008006" key="4">
    <source>
        <dbReference type="Google" id="ProtNLM"/>
    </source>
</evidence>
<dbReference type="InterPro" id="IPR046588">
    <property type="entry name" value="DUF6646"/>
</dbReference>
<evidence type="ECO:0000313" key="2">
    <source>
        <dbReference type="EMBL" id="RLZ10477.1"/>
    </source>
</evidence>
<organism evidence="2 3">
    <name type="scientific">Faecalibacter macacae</name>
    <dbReference type="NCBI Taxonomy" id="1859289"/>
    <lineage>
        <taxon>Bacteria</taxon>
        <taxon>Pseudomonadati</taxon>
        <taxon>Bacteroidota</taxon>
        <taxon>Flavobacteriia</taxon>
        <taxon>Flavobacteriales</taxon>
        <taxon>Weeksellaceae</taxon>
        <taxon>Faecalibacter</taxon>
    </lineage>
</organism>
<feature type="signal peptide" evidence="1">
    <location>
        <begin position="1"/>
        <end position="22"/>
    </location>
</feature>
<proteinExistence type="predicted"/>
<comment type="caution">
    <text evidence="2">The sequence shown here is derived from an EMBL/GenBank/DDBJ whole genome shotgun (WGS) entry which is preliminary data.</text>
</comment>
<dbReference type="OrthoDB" id="1118003at2"/>
<feature type="chain" id="PRO_5018324049" description="Outer membrane protein beta-barrel domain-containing protein" evidence="1">
    <location>
        <begin position="23"/>
        <end position="143"/>
    </location>
</feature>
<reference evidence="2 3" key="1">
    <citation type="submission" date="2018-10" db="EMBL/GenBank/DDBJ databases">
        <authorList>
            <person name="Chen X."/>
        </authorList>
    </citation>
    <scope>NUCLEOTIDE SEQUENCE [LARGE SCALE GENOMIC DNA]</scope>
    <source>
        <strain evidence="2 3">YIM 102668</strain>
    </source>
</reference>
<protein>
    <recommendedName>
        <fullName evidence="4">Outer membrane protein beta-barrel domain-containing protein</fullName>
    </recommendedName>
</protein>
<evidence type="ECO:0000256" key="1">
    <source>
        <dbReference type="SAM" id="SignalP"/>
    </source>
</evidence>
<keyword evidence="3" id="KW-1185">Reference proteome</keyword>